<accession>A0AAV2E0E7</accession>
<evidence type="ECO:0000313" key="2">
    <source>
        <dbReference type="EMBL" id="CAL1379133.1"/>
    </source>
</evidence>
<evidence type="ECO:0000313" key="3">
    <source>
        <dbReference type="Proteomes" id="UP001497516"/>
    </source>
</evidence>
<evidence type="ECO:0000256" key="1">
    <source>
        <dbReference type="SAM" id="MobiDB-lite"/>
    </source>
</evidence>
<dbReference type="AlphaFoldDB" id="A0AAV2E0E7"/>
<dbReference type="Proteomes" id="UP001497516">
    <property type="component" value="Chromosome 3"/>
</dbReference>
<proteinExistence type="predicted"/>
<gene>
    <name evidence="2" type="ORF">LTRI10_LOCUS20673</name>
</gene>
<feature type="region of interest" description="Disordered" evidence="1">
    <location>
        <begin position="1"/>
        <end position="22"/>
    </location>
</feature>
<keyword evidence="3" id="KW-1185">Reference proteome</keyword>
<name>A0AAV2E0E7_9ROSI</name>
<protein>
    <submittedName>
        <fullName evidence="2">Uncharacterized protein</fullName>
    </submittedName>
</protein>
<reference evidence="2 3" key="1">
    <citation type="submission" date="2024-04" db="EMBL/GenBank/DDBJ databases">
        <authorList>
            <person name="Fracassetti M."/>
        </authorList>
    </citation>
    <scope>NUCLEOTIDE SEQUENCE [LARGE SCALE GENOMIC DNA]</scope>
</reference>
<sequence length="83" mass="9470">MVEHGDAARWWSAGTAAGEETTERAFRPSAHGLLLAKRKTDEAWWWSAAPWRAGCWRWILPRRDGEEQSNRGTSRRGGGRHLI</sequence>
<dbReference type="EMBL" id="OZ034816">
    <property type="protein sequence ID" value="CAL1379133.1"/>
    <property type="molecule type" value="Genomic_DNA"/>
</dbReference>
<organism evidence="2 3">
    <name type="scientific">Linum trigynum</name>
    <dbReference type="NCBI Taxonomy" id="586398"/>
    <lineage>
        <taxon>Eukaryota</taxon>
        <taxon>Viridiplantae</taxon>
        <taxon>Streptophyta</taxon>
        <taxon>Embryophyta</taxon>
        <taxon>Tracheophyta</taxon>
        <taxon>Spermatophyta</taxon>
        <taxon>Magnoliopsida</taxon>
        <taxon>eudicotyledons</taxon>
        <taxon>Gunneridae</taxon>
        <taxon>Pentapetalae</taxon>
        <taxon>rosids</taxon>
        <taxon>fabids</taxon>
        <taxon>Malpighiales</taxon>
        <taxon>Linaceae</taxon>
        <taxon>Linum</taxon>
    </lineage>
</organism>